<feature type="DNA-binding region" description="Homeobox" evidence="7">
    <location>
        <begin position="253"/>
        <end position="312"/>
    </location>
</feature>
<keyword evidence="13" id="KW-1185">Reference proteome</keyword>
<comment type="subcellular location">
    <subcellularLocation>
        <location evidence="1 7 8">Nucleus</location>
    </subcellularLocation>
</comment>
<keyword evidence="6 7" id="KW-0539">Nucleus</keyword>
<name>A0AAW1N6D9_POPJA</name>
<reference evidence="12 13" key="1">
    <citation type="journal article" date="2024" name="BMC Genomics">
        <title>De novo assembly and annotation of Popillia japonica's genome with initial clues to its potential as an invasive pest.</title>
        <authorList>
            <person name="Cucini C."/>
            <person name="Boschi S."/>
            <person name="Funari R."/>
            <person name="Cardaioli E."/>
            <person name="Iannotti N."/>
            <person name="Marturano G."/>
            <person name="Paoli F."/>
            <person name="Bruttini M."/>
            <person name="Carapelli A."/>
            <person name="Frati F."/>
            <person name="Nardi F."/>
        </authorList>
    </citation>
    <scope>NUCLEOTIDE SEQUENCE [LARGE SCALE GENOMIC DNA]</scope>
    <source>
        <strain evidence="12">DMR45628</strain>
    </source>
</reference>
<evidence type="ECO:0000256" key="4">
    <source>
        <dbReference type="ARBA" id="ARBA00023125"/>
    </source>
</evidence>
<evidence type="ECO:0000256" key="6">
    <source>
        <dbReference type="ARBA" id="ARBA00023242"/>
    </source>
</evidence>
<accession>A0AAW1N6D9</accession>
<dbReference type="SUPFAM" id="SSF53098">
    <property type="entry name" value="Ribonuclease H-like"/>
    <property type="match status" value="1"/>
</dbReference>
<dbReference type="CDD" id="cd00086">
    <property type="entry name" value="homeodomain"/>
    <property type="match status" value="1"/>
</dbReference>
<proteinExistence type="inferred from homology"/>
<evidence type="ECO:0000313" key="13">
    <source>
        <dbReference type="Proteomes" id="UP001458880"/>
    </source>
</evidence>
<comment type="caution">
    <text evidence="12">The sequence shown here is derived from an EMBL/GenBank/DDBJ whole genome shotgun (WGS) entry which is preliminary data.</text>
</comment>
<dbReference type="SUPFAM" id="SSF46689">
    <property type="entry name" value="Homeodomain-like"/>
    <property type="match status" value="1"/>
</dbReference>
<dbReference type="GO" id="GO:0003677">
    <property type="term" value="F:DNA binding"/>
    <property type="evidence" value="ECO:0007669"/>
    <property type="project" value="UniProtKB-UniRule"/>
</dbReference>
<dbReference type="FunFam" id="3.30.420.10:FF:000063">
    <property type="entry name" value="Retrovirus-related Pol polyprotein from transposon 297-like Protein"/>
    <property type="match status" value="1"/>
</dbReference>
<dbReference type="AlphaFoldDB" id="A0AAW1N6D9"/>
<dbReference type="EMBL" id="JASPKY010000006">
    <property type="protein sequence ID" value="KAK9754644.1"/>
    <property type="molecule type" value="Genomic_DNA"/>
</dbReference>
<evidence type="ECO:0000256" key="7">
    <source>
        <dbReference type="PROSITE-ProRule" id="PRU00108"/>
    </source>
</evidence>
<evidence type="ECO:0000256" key="2">
    <source>
        <dbReference type="ARBA" id="ARBA00005661"/>
    </source>
</evidence>
<dbReference type="InterPro" id="IPR001584">
    <property type="entry name" value="Integrase_cat-core"/>
</dbReference>
<dbReference type="PROSITE" id="PS50071">
    <property type="entry name" value="HOMEOBOX_2"/>
    <property type="match status" value="1"/>
</dbReference>
<dbReference type="PANTHER" id="PTHR37984">
    <property type="entry name" value="PROTEIN CBG26694"/>
    <property type="match status" value="1"/>
</dbReference>
<evidence type="ECO:0000256" key="9">
    <source>
        <dbReference type="SAM" id="MobiDB-lite"/>
    </source>
</evidence>
<feature type="region of interest" description="Disordered" evidence="9">
    <location>
        <begin position="340"/>
        <end position="359"/>
    </location>
</feature>
<dbReference type="Pfam" id="PF00665">
    <property type="entry name" value="rve"/>
    <property type="match status" value="1"/>
</dbReference>
<dbReference type="Gene3D" id="3.30.420.10">
    <property type="entry name" value="Ribonuclease H-like superfamily/Ribonuclease H"/>
    <property type="match status" value="1"/>
</dbReference>
<dbReference type="InterPro" id="IPR050951">
    <property type="entry name" value="Retrovirus_Pol_polyprotein"/>
</dbReference>
<sequence>MSSGRYRYVRTSALAGRNSTLCCQHLLLVEGVVVIKVAEEEKKSTPTEAVMPPSAAAPFLAWPPLLLHPWAPALLPGAWCSSAAAIRSALPGLPLLLHPWAPALLPGAWCSSAAAIRSALPGLLDSMKVTNGGQRTAGFAISDILELNDRTPGLEATTEPPNYPTHHDLISGQTLLTPPTRHWPLTAPAEIGIPPPHHQQQLSPDSTSPSISERSMPSEPPVTHGSDSGLQNPDDDQDDDESSQQQQSTGHKKRKRRVLFSKAQTYELERRFRQQRYLSAPEREHLASIIRLTPTQVKIWFQNHRYKTKRAMHEKGMHDQQNNSSAPSPRRVAVPVLVRDGKPCLSGNGSKPTESLQIPGSHMMMPAYTHQIMQAHRGLDSDIEKFAKNCDGCMQNSMAPPQSLLIKFEDSKSDIEKFAKNCDGCMQNSMAPPQSLLIKFEDSKHDFDRIHLDFLGPFHGKVYLIVVDAFSDRIHLDFLGPFHGKVYLIVVDAFSKWPESYEMLKIDSSTTINKLPDCFARYGLPNTLITDNGSQFISAEFEEFCKKNEIKHVTSAPYHPSTNGAAENGVKSFKLALNKMLREKKIKTEDMSTLISKYIFSYRNTPHCVTGETPLKLMFSRKVKTRLDFLSQREAEKIRERQIQHHGGKRDVNFSVGEMVYVKDFRNISKSMWTKAVIKQKLGRQTHLCIPMDDERVVWKRHVVIGIGSFIFLLFRLQRRFSMWFPMV</sequence>
<protein>
    <submittedName>
        <fullName evidence="12">Homeodomain</fullName>
    </submittedName>
</protein>
<dbReference type="PANTHER" id="PTHR37984:SF5">
    <property type="entry name" value="PROTEIN NYNRIN-LIKE"/>
    <property type="match status" value="1"/>
</dbReference>
<gene>
    <name evidence="12" type="ORF">QE152_g1163</name>
</gene>
<feature type="domain" description="Integrase catalytic" evidence="11">
    <location>
        <begin position="453"/>
        <end position="622"/>
    </location>
</feature>
<evidence type="ECO:0000256" key="1">
    <source>
        <dbReference type="ARBA" id="ARBA00004123"/>
    </source>
</evidence>
<dbReference type="Gene3D" id="1.10.10.60">
    <property type="entry name" value="Homeodomain-like"/>
    <property type="match status" value="1"/>
</dbReference>
<dbReference type="PROSITE" id="PS00027">
    <property type="entry name" value="HOMEOBOX_1"/>
    <property type="match status" value="1"/>
</dbReference>
<keyword evidence="3" id="KW-0217">Developmental protein</keyword>
<dbReference type="InterPro" id="IPR017970">
    <property type="entry name" value="Homeobox_CS"/>
</dbReference>
<dbReference type="PROSITE" id="PS50994">
    <property type="entry name" value="INTEGRASE"/>
    <property type="match status" value="1"/>
</dbReference>
<feature type="compositionally biased region" description="Polar residues" evidence="9">
    <location>
        <begin position="347"/>
        <end position="358"/>
    </location>
</feature>
<dbReference type="InterPro" id="IPR009057">
    <property type="entry name" value="Homeodomain-like_sf"/>
</dbReference>
<dbReference type="GO" id="GO:0000981">
    <property type="term" value="F:DNA-binding transcription factor activity, RNA polymerase II-specific"/>
    <property type="evidence" value="ECO:0007669"/>
    <property type="project" value="InterPro"/>
</dbReference>
<comment type="similarity">
    <text evidence="2">Belongs to the NK-2 homeobox family.</text>
</comment>
<organism evidence="12 13">
    <name type="scientific">Popillia japonica</name>
    <name type="common">Japanese beetle</name>
    <dbReference type="NCBI Taxonomy" id="7064"/>
    <lineage>
        <taxon>Eukaryota</taxon>
        <taxon>Metazoa</taxon>
        <taxon>Ecdysozoa</taxon>
        <taxon>Arthropoda</taxon>
        <taxon>Hexapoda</taxon>
        <taxon>Insecta</taxon>
        <taxon>Pterygota</taxon>
        <taxon>Neoptera</taxon>
        <taxon>Endopterygota</taxon>
        <taxon>Coleoptera</taxon>
        <taxon>Polyphaga</taxon>
        <taxon>Scarabaeiformia</taxon>
        <taxon>Scarabaeidae</taxon>
        <taxon>Rutelinae</taxon>
        <taxon>Popillia</taxon>
    </lineage>
</organism>
<feature type="compositionally biased region" description="Polar residues" evidence="9">
    <location>
        <begin position="198"/>
        <end position="215"/>
    </location>
</feature>
<feature type="region of interest" description="Disordered" evidence="9">
    <location>
        <begin position="152"/>
        <end position="258"/>
    </location>
</feature>
<dbReference type="Proteomes" id="UP001458880">
    <property type="component" value="Unassembled WGS sequence"/>
</dbReference>
<dbReference type="FunFam" id="1.10.10.60:FF:000101">
    <property type="entry name" value="NK2 homeobox 8"/>
    <property type="match status" value="1"/>
</dbReference>
<feature type="compositionally biased region" description="Acidic residues" evidence="9">
    <location>
        <begin position="233"/>
        <end position="242"/>
    </location>
</feature>
<evidence type="ECO:0000256" key="8">
    <source>
        <dbReference type="RuleBase" id="RU000682"/>
    </source>
</evidence>
<keyword evidence="5 7" id="KW-0371">Homeobox</keyword>
<dbReference type="GO" id="GO:0015074">
    <property type="term" value="P:DNA integration"/>
    <property type="evidence" value="ECO:0007669"/>
    <property type="project" value="InterPro"/>
</dbReference>
<feature type="domain" description="Homeobox" evidence="10">
    <location>
        <begin position="251"/>
        <end position="311"/>
    </location>
</feature>
<dbReference type="InterPro" id="IPR001356">
    <property type="entry name" value="HD"/>
</dbReference>
<dbReference type="Pfam" id="PF00046">
    <property type="entry name" value="Homeodomain"/>
    <property type="match status" value="1"/>
</dbReference>
<evidence type="ECO:0000256" key="5">
    <source>
        <dbReference type="ARBA" id="ARBA00023155"/>
    </source>
</evidence>
<dbReference type="GO" id="GO:0005634">
    <property type="term" value="C:nucleus"/>
    <property type="evidence" value="ECO:0007669"/>
    <property type="project" value="UniProtKB-SubCell"/>
</dbReference>
<dbReference type="InterPro" id="IPR012337">
    <property type="entry name" value="RNaseH-like_sf"/>
</dbReference>
<keyword evidence="4 7" id="KW-0238">DNA-binding</keyword>
<dbReference type="InterPro" id="IPR036397">
    <property type="entry name" value="RNaseH_sf"/>
</dbReference>
<evidence type="ECO:0000313" key="12">
    <source>
        <dbReference type="EMBL" id="KAK9754644.1"/>
    </source>
</evidence>
<evidence type="ECO:0000259" key="10">
    <source>
        <dbReference type="PROSITE" id="PS50071"/>
    </source>
</evidence>
<evidence type="ECO:0000256" key="3">
    <source>
        <dbReference type="ARBA" id="ARBA00022473"/>
    </source>
</evidence>
<evidence type="ECO:0000259" key="11">
    <source>
        <dbReference type="PROSITE" id="PS50994"/>
    </source>
</evidence>
<dbReference type="SMART" id="SM00389">
    <property type="entry name" value="HOX"/>
    <property type="match status" value="1"/>
</dbReference>